<gene>
    <name evidence="2" type="ORF">S01H4_39275</name>
</gene>
<dbReference type="EMBL" id="BART01021257">
    <property type="protein sequence ID" value="GAG98069.1"/>
    <property type="molecule type" value="Genomic_DNA"/>
</dbReference>
<sequence length="154" mass="18056">MNKEYEMTSQEMKALKKKIAIRFSLIPLFLGLIIFLPAGTLIFWQAYTYFAILVIPMILVIFYFLNKDPKFLERRTRAKEKEKKQNLLSIFSTVIFLSGFIITGLDHRFAWSNVPVYIVITADLIVLLGYLIIFFVFKQNSYASRIIEVNKNQK</sequence>
<feature type="transmembrane region" description="Helical" evidence="1">
    <location>
        <begin position="46"/>
        <end position="65"/>
    </location>
</feature>
<comment type="caution">
    <text evidence="2">The sequence shown here is derived from an EMBL/GenBank/DDBJ whole genome shotgun (WGS) entry which is preliminary data.</text>
</comment>
<organism evidence="2">
    <name type="scientific">marine sediment metagenome</name>
    <dbReference type="NCBI Taxonomy" id="412755"/>
    <lineage>
        <taxon>unclassified sequences</taxon>
        <taxon>metagenomes</taxon>
        <taxon>ecological metagenomes</taxon>
    </lineage>
</organism>
<keyword evidence="1" id="KW-0472">Membrane</keyword>
<accession>X1BQM7</accession>
<feature type="transmembrane region" description="Helical" evidence="1">
    <location>
        <begin position="117"/>
        <end position="137"/>
    </location>
</feature>
<feature type="non-terminal residue" evidence="2">
    <location>
        <position position="154"/>
    </location>
</feature>
<evidence type="ECO:0000256" key="1">
    <source>
        <dbReference type="SAM" id="Phobius"/>
    </source>
</evidence>
<dbReference type="PANTHER" id="PTHR43847">
    <property type="entry name" value="BLL3993 PROTEIN"/>
    <property type="match status" value="1"/>
</dbReference>
<reference evidence="2" key="1">
    <citation type="journal article" date="2014" name="Front. Microbiol.">
        <title>High frequency of phylogenetically diverse reductive dehalogenase-homologous genes in deep subseafloor sedimentary metagenomes.</title>
        <authorList>
            <person name="Kawai M."/>
            <person name="Futagami T."/>
            <person name="Toyoda A."/>
            <person name="Takaki Y."/>
            <person name="Nishi S."/>
            <person name="Hori S."/>
            <person name="Arai W."/>
            <person name="Tsubouchi T."/>
            <person name="Morono Y."/>
            <person name="Uchiyama I."/>
            <person name="Ito T."/>
            <person name="Fujiyama A."/>
            <person name="Inagaki F."/>
            <person name="Takami H."/>
        </authorList>
    </citation>
    <scope>NUCLEOTIDE SEQUENCE</scope>
    <source>
        <strain evidence="2">Expedition CK06-06</strain>
    </source>
</reference>
<keyword evidence="1" id="KW-0812">Transmembrane</keyword>
<dbReference type="InterPro" id="IPR052527">
    <property type="entry name" value="Metal_cation-efflux_comp"/>
</dbReference>
<name>X1BQM7_9ZZZZ</name>
<dbReference type="PANTHER" id="PTHR43847:SF1">
    <property type="entry name" value="BLL3993 PROTEIN"/>
    <property type="match status" value="1"/>
</dbReference>
<dbReference type="AlphaFoldDB" id="X1BQM7"/>
<feature type="transmembrane region" description="Helical" evidence="1">
    <location>
        <begin position="86"/>
        <end position="105"/>
    </location>
</feature>
<feature type="transmembrane region" description="Helical" evidence="1">
    <location>
        <begin position="20"/>
        <end position="40"/>
    </location>
</feature>
<keyword evidence="1" id="KW-1133">Transmembrane helix</keyword>
<proteinExistence type="predicted"/>
<evidence type="ECO:0000313" key="2">
    <source>
        <dbReference type="EMBL" id="GAG98069.1"/>
    </source>
</evidence>
<protein>
    <submittedName>
        <fullName evidence="2">Uncharacterized protein</fullName>
    </submittedName>
</protein>